<protein>
    <submittedName>
        <fullName evidence="1">Uncharacterized protein</fullName>
    </submittedName>
</protein>
<evidence type="ECO:0000313" key="1">
    <source>
        <dbReference type="EMBL" id="ELP95294.1"/>
    </source>
</evidence>
<reference evidence="1 2" key="1">
    <citation type="submission" date="2012-10" db="EMBL/GenBank/DDBJ databases">
        <authorList>
            <person name="Zafar N."/>
            <person name="Inman J."/>
            <person name="Hall N."/>
            <person name="Lorenzi H."/>
            <person name="Caler E."/>
        </authorList>
    </citation>
    <scope>NUCLEOTIDE SEQUENCE [LARGE SCALE GENOMIC DNA]</scope>
    <source>
        <strain evidence="1 2">IP1</strain>
    </source>
</reference>
<organism evidence="1 2">
    <name type="scientific">Entamoeba invadens IP1</name>
    <dbReference type="NCBI Taxonomy" id="370355"/>
    <lineage>
        <taxon>Eukaryota</taxon>
        <taxon>Amoebozoa</taxon>
        <taxon>Evosea</taxon>
        <taxon>Archamoebae</taxon>
        <taxon>Mastigamoebida</taxon>
        <taxon>Entamoebidae</taxon>
        <taxon>Entamoeba</taxon>
    </lineage>
</organism>
<name>L7FPM0_ENTIV</name>
<dbReference type="Proteomes" id="UP000014680">
    <property type="component" value="Unassembled WGS sequence"/>
</dbReference>
<proteinExistence type="predicted"/>
<dbReference type="EMBL" id="KB206151">
    <property type="protein sequence ID" value="ELP95294.1"/>
    <property type="molecule type" value="Genomic_DNA"/>
</dbReference>
<dbReference type="VEuPathDB" id="AmoebaDB:EIN_412890"/>
<dbReference type="RefSeq" id="XP_004262065.1">
    <property type="nucleotide sequence ID" value="XM_004262017.1"/>
</dbReference>
<keyword evidence="2" id="KW-1185">Reference proteome</keyword>
<feature type="non-terminal residue" evidence="1">
    <location>
        <position position="361"/>
    </location>
</feature>
<sequence length="361" mass="42181">MYYNLLDEKDMLLASKTNTDIQFNDKYNGLNKLSGNEFEANELNKTTVWREKDRVVSMTQSNPKELVVISRNENGKDVYFFESKNRATHITDLEFSVPQITYLQNTVKDPQSVTTFITQNEQNETAENTNLLQLNMTQRITELHTKLLEKQKNTKDLNYKNDWKTTLFSSQFLKAPQLFVMKDSSFINTLSQNVASKVKRRIYIRVVEDELNESNLRGDGVYEKTLNVVFKKEGNAFVGRHRRDVCEFVYYTGEPKPESQGVIFIECDLPKEKQKEEYIAVIKSVDWETRKIQIISNNKKEHENFRRYNAVRSVVESEMIRLMARNAPGVFLSLKSDDVLMNEKIDNEISENWSEQIVMGK</sequence>
<evidence type="ECO:0000313" key="2">
    <source>
        <dbReference type="Proteomes" id="UP000014680"/>
    </source>
</evidence>
<dbReference type="GeneID" id="14894279"/>
<dbReference type="KEGG" id="eiv:EIN_412890"/>
<accession>L7FPM0</accession>
<dbReference type="AlphaFoldDB" id="L7FPM0"/>
<gene>
    <name evidence="1" type="ORF">EIN_412890</name>
</gene>